<evidence type="ECO:0000256" key="1">
    <source>
        <dbReference type="ARBA" id="ARBA00008595"/>
    </source>
</evidence>
<dbReference type="Proteomes" id="UP000233469">
    <property type="component" value="Unassembled WGS sequence"/>
</dbReference>
<keyword evidence="2" id="KW-0378">Hydrolase</keyword>
<keyword evidence="3" id="KW-1015">Disulfide bond</keyword>
<keyword evidence="5" id="KW-0106">Calcium</keyword>
<gene>
    <name evidence="7" type="ORF">RhiirC2_769615</name>
</gene>
<feature type="glycosylation site" description="N-linked (GlcNAc...) asparagine" evidence="6">
    <location>
        <position position="285"/>
    </location>
</feature>
<comment type="cofactor">
    <cofactor evidence="5">
        <name>Ca(2+)</name>
        <dbReference type="ChEBI" id="CHEBI:29108"/>
    </cofactor>
    <text evidence="5">Binds 2 calcium ions per subunit.</text>
</comment>
<dbReference type="InterPro" id="IPR011042">
    <property type="entry name" value="6-blade_b-propeller_TolB-like"/>
</dbReference>
<dbReference type="OrthoDB" id="5307922at2759"/>
<keyword evidence="4 6" id="KW-0325">Glycoprotein</keyword>
<dbReference type="GO" id="GO:0046872">
    <property type="term" value="F:metal ion binding"/>
    <property type="evidence" value="ECO:0007669"/>
    <property type="project" value="UniProtKB-KW"/>
</dbReference>
<evidence type="ECO:0000256" key="5">
    <source>
        <dbReference type="PIRSR" id="PIRSR602640-2"/>
    </source>
</evidence>
<proteinExistence type="inferred from homology"/>
<dbReference type="Gene3D" id="2.120.10.30">
    <property type="entry name" value="TolB, C-terminal domain"/>
    <property type="match status" value="1"/>
</dbReference>
<dbReference type="VEuPathDB" id="FungiDB:FUN_004669"/>
<dbReference type="AlphaFoldDB" id="A0A2N1NYJ5"/>
<evidence type="ECO:0000313" key="8">
    <source>
        <dbReference type="Proteomes" id="UP000233469"/>
    </source>
</evidence>
<feature type="binding site" evidence="5">
    <location>
        <position position="285"/>
    </location>
    <ligand>
        <name>Ca(2+)</name>
        <dbReference type="ChEBI" id="CHEBI:29108"/>
        <label>1</label>
        <note>catalytic</note>
    </ligand>
</feature>
<dbReference type="PANTHER" id="PTHR11799">
    <property type="entry name" value="PARAOXONASE"/>
    <property type="match status" value="1"/>
</dbReference>
<dbReference type="GO" id="GO:0004064">
    <property type="term" value="F:arylesterase activity"/>
    <property type="evidence" value="ECO:0007669"/>
    <property type="project" value="InterPro"/>
</dbReference>
<accession>A0A2N1NYJ5</accession>
<dbReference type="VEuPathDB" id="FungiDB:RhiirA1_74881"/>
<evidence type="ECO:0000256" key="3">
    <source>
        <dbReference type="ARBA" id="ARBA00023157"/>
    </source>
</evidence>
<feature type="glycosylation site" description="N-linked (GlcNAc...) asparagine" evidence="6">
    <location>
        <position position="350"/>
    </location>
</feature>
<organism evidence="7 8">
    <name type="scientific">Rhizophagus irregularis</name>
    <dbReference type="NCBI Taxonomy" id="588596"/>
    <lineage>
        <taxon>Eukaryota</taxon>
        <taxon>Fungi</taxon>
        <taxon>Fungi incertae sedis</taxon>
        <taxon>Mucoromycota</taxon>
        <taxon>Glomeromycotina</taxon>
        <taxon>Glomeromycetes</taxon>
        <taxon>Glomerales</taxon>
        <taxon>Glomeraceae</taxon>
        <taxon>Rhizophagus</taxon>
    </lineage>
</organism>
<dbReference type="Pfam" id="PF01731">
    <property type="entry name" value="Arylesterase"/>
    <property type="match status" value="1"/>
</dbReference>
<feature type="binding site" evidence="5">
    <location>
        <position position="181"/>
    </location>
    <ligand>
        <name>Ca(2+)</name>
        <dbReference type="ChEBI" id="CHEBI:29108"/>
        <label>1</label>
        <note>catalytic</note>
    </ligand>
</feature>
<protein>
    <submittedName>
        <fullName evidence="7">Calcium-dependent phosphotriesterase</fullName>
    </submittedName>
</protein>
<sequence>MQNAATIIVIIIAVITALSYNWIDESITIYGFRRPDIKPYEGGKCRVIEGIETCEDIVIHHRTGHAFMACGDKTIRSQVFYPPINLITDTTQLIRDTPYIYDINNDKLIPLELKNFPPEEDFLLCGMGIYEDEKNEPNKLYVFFTNHKKTGSVIEIFEHILNTNELVHLSTVKNDLIITPNDVVPVSKDEFYVTNDHGHETGFWREFGDITRRPWGNVVFHSSITNTTEIVADSIRYPNGITSNWDNSKIYVGTSAGGELLIYDRKSNNKLHLSESLFTGLSIDNISVDEQTGEIYCAATQKPLAALVYMRDRTGTAPPQPAAIIKVSNNTAEDKFYGIKYSQKIIFEDNGSILPSVSIATADRQRNVMLLGTFRGDGIARCELESLIEINWFQHVEL</sequence>
<dbReference type="VEuPathDB" id="FungiDB:RhiirFUN_006825"/>
<dbReference type="EMBL" id="LLXL01000061">
    <property type="protein sequence ID" value="PKK78978.1"/>
    <property type="molecule type" value="Genomic_DNA"/>
</dbReference>
<dbReference type="PANTHER" id="PTHR11799:SF12">
    <property type="entry name" value="PARAOXONASE-RELATED"/>
    <property type="match status" value="1"/>
</dbReference>
<feature type="binding site" evidence="5">
    <location>
        <position position="56"/>
    </location>
    <ligand>
        <name>Ca(2+)</name>
        <dbReference type="ChEBI" id="CHEBI:29108"/>
        <label>1</label>
        <note>catalytic</note>
    </ligand>
</feature>
<dbReference type="InterPro" id="IPR051288">
    <property type="entry name" value="Serum_paraoxonase/arylesterase"/>
</dbReference>
<reference evidence="7 8" key="1">
    <citation type="submission" date="2016-04" db="EMBL/GenBank/DDBJ databases">
        <title>Genome analyses suggest a sexual origin of heterokaryosis in a supposedly ancient asexual fungus.</title>
        <authorList>
            <person name="Ropars J."/>
            <person name="Sedzielewska K."/>
            <person name="Noel J."/>
            <person name="Charron P."/>
            <person name="Farinelli L."/>
            <person name="Marton T."/>
            <person name="Kruger M."/>
            <person name="Pelin A."/>
            <person name="Brachmann A."/>
            <person name="Corradi N."/>
        </authorList>
    </citation>
    <scope>NUCLEOTIDE SEQUENCE [LARGE SCALE GENOMIC DNA]</scope>
    <source>
        <strain evidence="7 8">C2</strain>
    </source>
</reference>
<evidence type="ECO:0000256" key="4">
    <source>
        <dbReference type="ARBA" id="ARBA00023180"/>
    </source>
</evidence>
<dbReference type="InterPro" id="IPR002640">
    <property type="entry name" value="Arylesterase"/>
</dbReference>
<feature type="binding site" evidence="5">
    <location>
        <position position="239"/>
    </location>
    <ligand>
        <name>Ca(2+)</name>
        <dbReference type="ChEBI" id="CHEBI:29108"/>
        <label>1</label>
        <note>catalytic</note>
    </ligand>
</feature>
<name>A0A2N1NYJ5_9GLOM</name>
<comment type="caution">
    <text evidence="7">The sequence shown here is derived from an EMBL/GenBank/DDBJ whole genome shotgun (WGS) entry which is preliminary data.</text>
</comment>
<evidence type="ECO:0000313" key="7">
    <source>
        <dbReference type="EMBL" id="PKK78978.1"/>
    </source>
</evidence>
<keyword evidence="5" id="KW-0479">Metal-binding</keyword>
<feature type="binding site" evidence="5">
    <location>
        <position position="284"/>
    </location>
    <ligand>
        <name>Ca(2+)</name>
        <dbReference type="ChEBI" id="CHEBI:29108"/>
        <label>1</label>
        <note>catalytic</note>
    </ligand>
</feature>
<reference evidence="7 8" key="2">
    <citation type="submission" date="2017-10" db="EMBL/GenBank/DDBJ databases">
        <title>Extensive intraspecific genome diversity in a model arbuscular mycorrhizal fungus.</title>
        <authorList>
            <person name="Chen E.C.H."/>
            <person name="Morin E."/>
            <person name="Baudet D."/>
            <person name="Noel J."/>
            <person name="Ndikumana S."/>
            <person name="Charron P."/>
            <person name="St-Onge C."/>
            <person name="Giorgi J."/>
            <person name="Grigoriev I.V."/>
            <person name="Roux C."/>
            <person name="Martin F.M."/>
            <person name="Corradi N."/>
        </authorList>
    </citation>
    <scope>NUCLEOTIDE SEQUENCE [LARGE SCALE GENOMIC DNA]</scope>
    <source>
        <strain evidence="7 8">C2</strain>
    </source>
</reference>
<comment type="PTM">
    <text evidence="6">Glycosylated.</text>
</comment>
<feature type="binding site" evidence="5">
    <location>
        <position position="182"/>
    </location>
    <ligand>
        <name>Ca(2+)</name>
        <dbReference type="ChEBI" id="CHEBI:29108"/>
        <label>1</label>
        <note>catalytic</note>
    </ligand>
</feature>
<comment type="similarity">
    <text evidence="1">Belongs to the paraoxonase family.</text>
</comment>
<evidence type="ECO:0000256" key="6">
    <source>
        <dbReference type="PIRSR" id="PIRSR602640-4"/>
    </source>
</evidence>
<dbReference type="SUPFAM" id="SSF63829">
    <property type="entry name" value="Calcium-dependent phosphotriesterase"/>
    <property type="match status" value="1"/>
</dbReference>
<evidence type="ECO:0000256" key="2">
    <source>
        <dbReference type="ARBA" id="ARBA00022801"/>
    </source>
</evidence>